<organism evidence="1 2">
    <name type="scientific">Candidatus Methylobacter oryzae</name>
    <dbReference type="NCBI Taxonomy" id="2497749"/>
    <lineage>
        <taxon>Bacteria</taxon>
        <taxon>Pseudomonadati</taxon>
        <taxon>Pseudomonadota</taxon>
        <taxon>Gammaproteobacteria</taxon>
        <taxon>Methylococcales</taxon>
        <taxon>Methylococcaceae</taxon>
        <taxon>Methylobacter</taxon>
    </lineage>
</organism>
<gene>
    <name evidence="1" type="ORF">EKO24_014490</name>
</gene>
<dbReference type="RefSeq" id="WP_127029332.1">
    <property type="nucleotide sequence ID" value="NZ_RYFG02000106.1"/>
</dbReference>
<evidence type="ECO:0000313" key="2">
    <source>
        <dbReference type="Proteomes" id="UP000733744"/>
    </source>
</evidence>
<dbReference type="Proteomes" id="UP000733744">
    <property type="component" value="Unassembled WGS sequence"/>
</dbReference>
<accession>A0ABY3C8G3</accession>
<comment type="caution">
    <text evidence="1">The sequence shown here is derived from an EMBL/GenBank/DDBJ whole genome shotgun (WGS) entry which is preliminary data.</text>
</comment>
<dbReference type="EMBL" id="RYFG02000106">
    <property type="protein sequence ID" value="TRW92805.1"/>
    <property type="molecule type" value="Genomic_DNA"/>
</dbReference>
<sequence>MLDVSGTSVVEGTPVPVSDTSGVSYVAISASETRAMCVYKNGSPGYLDAVIFDLKAGSALTANLPATVNKVASAYCDLAKINGNEFVFSISGTSTYLQAGVIDVGVSL</sequence>
<reference evidence="1 2" key="1">
    <citation type="journal article" date="2019" name="Antonie Van Leeuwenhoek">
        <title>Description of 'Ca. Methylobacter oryzae' KRF1, a novel species from the environmentally important Methylobacter clade 2.</title>
        <authorList>
            <person name="Khatri K."/>
            <person name="Mohite J.A."/>
            <person name="Pandit P.S."/>
            <person name="Bahulikar R."/>
            <person name="Rahalkar M.C."/>
        </authorList>
    </citation>
    <scope>NUCLEOTIDE SEQUENCE [LARGE SCALE GENOMIC DNA]</scope>
    <source>
        <strain evidence="1 2">KRF1</strain>
    </source>
</reference>
<keyword evidence="2" id="KW-1185">Reference proteome</keyword>
<name>A0ABY3C8G3_9GAMM</name>
<protein>
    <submittedName>
        <fullName evidence="1">Uncharacterized protein</fullName>
    </submittedName>
</protein>
<evidence type="ECO:0000313" key="1">
    <source>
        <dbReference type="EMBL" id="TRW92805.1"/>
    </source>
</evidence>
<proteinExistence type="predicted"/>